<dbReference type="InterPro" id="IPR020471">
    <property type="entry name" value="AKR"/>
</dbReference>
<dbReference type="EMBL" id="LAJF01000152">
    <property type="protein sequence ID" value="KKB76365.1"/>
    <property type="molecule type" value="Genomic_DNA"/>
</dbReference>
<dbReference type="GO" id="GO:0016491">
    <property type="term" value="F:oxidoreductase activity"/>
    <property type="evidence" value="ECO:0007669"/>
    <property type="project" value="InterPro"/>
</dbReference>
<dbReference type="Pfam" id="PF00248">
    <property type="entry name" value="Aldo_ket_red"/>
    <property type="match status" value="1"/>
</dbReference>
<dbReference type="Proteomes" id="UP000033608">
    <property type="component" value="Unassembled WGS sequence"/>
</dbReference>
<evidence type="ECO:0000313" key="5">
    <source>
        <dbReference type="Proteomes" id="UP000184533"/>
    </source>
</evidence>
<organism evidence="2 4">
    <name type="scientific">Devosia limi DSM 17137</name>
    <dbReference type="NCBI Taxonomy" id="1121477"/>
    <lineage>
        <taxon>Bacteria</taxon>
        <taxon>Pseudomonadati</taxon>
        <taxon>Pseudomonadota</taxon>
        <taxon>Alphaproteobacteria</taxon>
        <taxon>Hyphomicrobiales</taxon>
        <taxon>Devosiaceae</taxon>
        <taxon>Devosia</taxon>
    </lineage>
</organism>
<evidence type="ECO:0000313" key="3">
    <source>
        <dbReference type="EMBL" id="SHF71848.1"/>
    </source>
</evidence>
<evidence type="ECO:0000313" key="2">
    <source>
        <dbReference type="EMBL" id="KKB76365.1"/>
    </source>
</evidence>
<evidence type="ECO:0000313" key="4">
    <source>
        <dbReference type="Proteomes" id="UP000033608"/>
    </source>
</evidence>
<dbReference type="Proteomes" id="UP000184533">
    <property type="component" value="Unassembled WGS sequence"/>
</dbReference>
<dbReference type="SUPFAM" id="SSF51430">
    <property type="entry name" value="NAD(P)-linked oxidoreductase"/>
    <property type="match status" value="1"/>
</dbReference>
<name>A0A0F5L2C6_9HYPH</name>
<reference evidence="3 5" key="2">
    <citation type="submission" date="2016-11" db="EMBL/GenBank/DDBJ databases">
        <authorList>
            <person name="Jaros S."/>
            <person name="Januszkiewicz K."/>
            <person name="Wedrychowicz H."/>
        </authorList>
    </citation>
    <scope>NUCLEOTIDE SEQUENCE [LARGE SCALE GENOMIC DNA]</scope>
    <source>
        <strain evidence="3 5">DSM 17137</strain>
    </source>
</reference>
<sequence>MQQNYFGHFGPVSRLTLGGGGIGQGWGAASDADSVDTLHRAVDAGINLIDTAPGYHNCERMIAKAFEGRLPQGVRITTKCGLGSPPAGEVYQRLRASLEQSLAAMRLARVDMMLLHSEIRPDDFTYPSAEPPRDQRSTGLTLYREAVVPAFERLVREGLIGAWGITGINLTDTAIAVLSSGTRPAAVQAITNLLDSAGAMNGTGIPGDPRAVIAAAKANGVGVMGVRAVQAGALTAGFDRRLPGEARFDQSDFDRATSYRALCRQWGADPAMIAHRYALGMDGVDTLVLGVKNVGELDQALDAERQGPLEPEQVAAVDALGLRA</sequence>
<feature type="domain" description="NADP-dependent oxidoreductase" evidence="1">
    <location>
        <begin position="14"/>
        <end position="320"/>
    </location>
</feature>
<proteinExistence type="predicted"/>
<dbReference type="GO" id="GO:0005829">
    <property type="term" value="C:cytosol"/>
    <property type="evidence" value="ECO:0007669"/>
    <property type="project" value="TreeGrafter"/>
</dbReference>
<dbReference type="PANTHER" id="PTHR42686">
    <property type="entry name" value="GH17980P-RELATED"/>
    <property type="match status" value="1"/>
</dbReference>
<reference evidence="2 4" key="1">
    <citation type="submission" date="2015-03" db="EMBL/GenBank/DDBJ databases">
        <authorList>
            <person name="Hassan Y.I."/>
            <person name="Lepp D."/>
            <person name="Zhou T."/>
        </authorList>
    </citation>
    <scope>NUCLEOTIDE SEQUENCE [LARGE SCALE GENOMIC DNA]</scope>
    <source>
        <strain evidence="2 4">DSM 17137</strain>
    </source>
</reference>
<evidence type="ECO:0000259" key="1">
    <source>
        <dbReference type="Pfam" id="PF00248"/>
    </source>
</evidence>
<dbReference type="PANTHER" id="PTHR42686:SF1">
    <property type="entry name" value="GH17980P-RELATED"/>
    <property type="match status" value="1"/>
</dbReference>
<dbReference type="InterPro" id="IPR036812">
    <property type="entry name" value="NAD(P)_OxRdtase_dom_sf"/>
</dbReference>
<accession>A0A0F5L2C6</accession>
<dbReference type="InterPro" id="IPR023210">
    <property type="entry name" value="NADP_OxRdtase_dom"/>
</dbReference>
<dbReference type="AlphaFoldDB" id="A0A0F5L2C6"/>
<dbReference type="RefSeq" id="WP_046137061.1">
    <property type="nucleotide sequence ID" value="NZ_FQVC01000012.1"/>
</dbReference>
<dbReference type="EMBL" id="FQVC01000012">
    <property type="protein sequence ID" value="SHF71848.1"/>
    <property type="molecule type" value="Genomic_DNA"/>
</dbReference>
<dbReference type="Gene3D" id="3.20.20.100">
    <property type="entry name" value="NADP-dependent oxidoreductase domain"/>
    <property type="match status" value="1"/>
</dbReference>
<dbReference type="PATRIC" id="fig|1121477.3.peg.788"/>
<dbReference type="OrthoDB" id="9768851at2"/>
<gene>
    <name evidence="3" type="ORF">SAMN02745223_03380</name>
    <name evidence="2" type="ORF">VW29_20030</name>
</gene>
<dbReference type="STRING" id="1121477.SAMN02745223_03380"/>
<keyword evidence="4" id="KW-1185">Reference proteome</keyword>
<protein>
    <submittedName>
        <fullName evidence="3">Predicted oxidoreductase</fullName>
    </submittedName>
</protein>